<evidence type="ECO:0000313" key="2">
    <source>
        <dbReference type="Proteomes" id="UP001165083"/>
    </source>
</evidence>
<reference evidence="1" key="1">
    <citation type="submission" date="2023-04" db="EMBL/GenBank/DDBJ databases">
        <title>Phytophthora lilii NBRC 32176.</title>
        <authorList>
            <person name="Ichikawa N."/>
            <person name="Sato H."/>
            <person name="Tonouchi N."/>
        </authorList>
    </citation>
    <scope>NUCLEOTIDE SEQUENCE</scope>
    <source>
        <strain evidence="1">NBRC 32176</strain>
    </source>
</reference>
<sequence length="100" mass="11582">MFVLKRKVVFAGDPTAKSYGDEKLAMMLQAGTKIEDTEKLAKNLQTAQFKQWMVEKKTPDDIYETVLKLKSTSDENADIWRAYYRAYDNGFPGRLFSFNQ</sequence>
<dbReference type="EMBL" id="BSXW01001374">
    <property type="protein sequence ID" value="GMF36247.1"/>
    <property type="molecule type" value="Genomic_DNA"/>
</dbReference>
<evidence type="ECO:0000313" key="1">
    <source>
        <dbReference type="EMBL" id="GMF36247.1"/>
    </source>
</evidence>
<gene>
    <name evidence="1" type="ORF">Plil01_001534100</name>
</gene>
<comment type="caution">
    <text evidence="1">The sequence shown here is derived from an EMBL/GenBank/DDBJ whole genome shotgun (WGS) entry which is preliminary data.</text>
</comment>
<dbReference type="AlphaFoldDB" id="A0A9W6XCP6"/>
<dbReference type="OrthoDB" id="128001at2759"/>
<keyword evidence="2" id="KW-1185">Reference proteome</keyword>
<organism evidence="1 2">
    <name type="scientific">Phytophthora lilii</name>
    <dbReference type="NCBI Taxonomy" id="2077276"/>
    <lineage>
        <taxon>Eukaryota</taxon>
        <taxon>Sar</taxon>
        <taxon>Stramenopiles</taxon>
        <taxon>Oomycota</taxon>
        <taxon>Peronosporomycetes</taxon>
        <taxon>Peronosporales</taxon>
        <taxon>Peronosporaceae</taxon>
        <taxon>Phytophthora</taxon>
    </lineage>
</organism>
<proteinExistence type="predicted"/>
<accession>A0A9W6XCP6</accession>
<dbReference type="Proteomes" id="UP001165083">
    <property type="component" value="Unassembled WGS sequence"/>
</dbReference>
<protein>
    <submittedName>
        <fullName evidence="1">Unnamed protein product</fullName>
    </submittedName>
</protein>
<name>A0A9W6XCP6_9STRA</name>